<evidence type="ECO:0000313" key="4">
    <source>
        <dbReference type="Proteomes" id="UP001195963"/>
    </source>
</evidence>
<feature type="domain" description="Rhodanese" evidence="2">
    <location>
        <begin position="255"/>
        <end position="345"/>
    </location>
</feature>
<dbReference type="Gene3D" id="3.60.15.10">
    <property type="entry name" value="Ribonuclease Z/Hydroxyacylglutathione hydrolase-like"/>
    <property type="match status" value="1"/>
</dbReference>
<dbReference type="PROSITE" id="PS50206">
    <property type="entry name" value="RHODANESE_3"/>
    <property type="match status" value="1"/>
</dbReference>
<dbReference type="Pfam" id="PF00581">
    <property type="entry name" value="Rhodanese"/>
    <property type="match status" value="1"/>
</dbReference>
<dbReference type="SMART" id="SM00849">
    <property type="entry name" value="Lactamase_B"/>
    <property type="match status" value="1"/>
</dbReference>
<proteinExistence type="predicted"/>
<reference evidence="3 4" key="1">
    <citation type="submission" date="2021-07" db="EMBL/GenBank/DDBJ databases">
        <title>Shewanella sp. nov, isolated from SCS.</title>
        <authorList>
            <person name="Cao W.R."/>
        </authorList>
    </citation>
    <scope>NUCLEOTIDE SEQUENCE [LARGE SCALE GENOMIC DNA]</scope>
    <source>
        <strain evidence="3 4">NR704-98</strain>
    </source>
</reference>
<dbReference type="SMART" id="SM00450">
    <property type="entry name" value="RHOD"/>
    <property type="match status" value="1"/>
</dbReference>
<evidence type="ECO:0000259" key="2">
    <source>
        <dbReference type="PROSITE" id="PS50206"/>
    </source>
</evidence>
<dbReference type="CDD" id="cd00158">
    <property type="entry name" value="RHOD"/>
    <property type="match status" value="1"/>
</dbReference>
<evidence type="ECO:0000256" key="1">
    <source>
        <dbReference type="ARBA" id="ARBA00022723"/>
    </source>
</evidence>
<keyword evidence="4" id="KW-1185">Reference proteome</keyword>
<sequence length="347" mass="39190">MSIIFQQIRTQQGCQSYLIGCSETCSAMIIDPEISQIEHYLGLASHHGLVIHYLLDTHTHADHFSASKPLSEKLNIPVIMHRNSPAPFVDIRVDDGEIIVLGKLRFEVIHTPGHTSDSICVTIEDRVFTGDTLLIGGTGRTDLPTGNPEQLYTSLFERLLKLDPDLKVFPAHIYSERSHSSIKEELENNPRLQKSERQAFINQMKTLNLKMPNHLTESLRTNLNGGKTLTQLLIDAGNQITFISQEQVFSTKSGNNNSLLLIDVREREAFEQGHIEGSIHIPRGQLEININDLEFNPEQRIVVYCESGQLSILATARLKEMGFQHAVAMEHGLARWKELNYPIVKRE</sequence>
<dbReference type="Gene3D" id="3.40.250.10">
    <property type="entry name" value="Rhodanese-like domain"/>
    <property type="match status" value="1"/>
</dbReference>
<dbReference type="SUPFAM" id="SSF52821">
    <property type="entry name" value="Rhodanese/Cell cycle control phosphatase"/>
    <property type="match status" value="1"/>
</dbReference>
<dbReference type="CDD" id="cd07724">
    <property type="entry name" value="POD-like_MBL-fold"/>
    <property type="match status" value="1"/>
</dbReference>
<dbReference type="SUPFAM" id="SSF56281">
    <property type="entry name" value="Metallo-hydrolase/oxidoreductase"/>
    <property type="match status" value="1"/>
</dbReference>
<dbReference type="RefSeq" id="WP_220108726.1">
    <property type="nucleotide sequence ID" value="NZ_JAHZST010000003.1"/>
</dbReference>
<dbReference type="InterPro" id="IPR036866">
    <property type="entry name" value="RibonucZ/Hydroxyglut_hydro"/>
</dbReference>
<protein>
    <submittedName>
        <fullName evidence="3">MBL fold metallo-hydrolase</fullName>
    </submittedName>
</protein>
<accession>A0ABS7E060</accession>
<dbReference type="InterPro" id="IPR044528">
    <property type="entry name" value="POD-like_MBL-fold"/>
</dbReference>
<dbReference type="InterPro" id="IPR001279">
    <property type="entry name" value="Metallo-B-lactamas"/>
</dbReference>
<dbReference type="InterPro" id="IPR036873">
    <property type="entry name" value="Rhodanese-like_dom_sf"/>
</dbReference>
<dbReference type="PANTHER" id="PTHR43084:SF1">
    <property type="entry name" value="PERSULFIDE DIOXYGENASE ETHE1, MITOCHONDRIAL"/>
    <property type="match status" value="1"/>
</dbReference>
<organism evidence="3 4">
    <name type="scientific">Shewanella nanhaiensis</name>
    <dbReference type="NCBI Taxonomy" id="2864872"/>
    <lineage>
        <taxon>Bacteria</taxon>
        <taxon>Pseudomonadati</taxon>
        <taxon>Pseudomonadota</taxon>
        <taxon>Gammaproteobacteria</taxon>
        <taxon>Alteromonadales</taxon>
        <taxon>Shewanellaceae</taxon>
        <taxon>Shewanella</taxon>
    </lineage>
</organism>
<name>A0ABS7E060_9GAMM</name>
<dbReference type="InterPro" id="IPR001763">
    <property type="entry name" value="Rhodanese-like_dom"/>
</dbReference>
<dbReference type="Pfam" id="PF00753">
    <property type="entry name" value="Lactamase_B"/>
    <property type="match status" value="1"/>
</dbReference>
<dbReference type="InterPro" id="IPR051682">
    <property type="entry name" value="Mito_Persulfide_Diox"/>
</dbReference>
<dbReference type="EMBL" id="JAHZST010000003">
    <property type="protein sequence ID" value="MBW8183080.1"/>
    <property type="molecule type" value="Genomic_DNA"/>
</dbReference>
<gene>
    <name evidence="3" type="ORF">K0625_05340</name>
</gene>
<comment type="caution">
    <text evidence="3">The sequence shown here is derived from an EMBL/GenBank/DDBJ whole genome shotgun (WGS) entry which is preliminary data.</text>
</comment>
<dbReference type="PANTHER" id="PTHR43084">
    <property type="entry name" value="PERSULFIDE DIOXYGENASE ETHE1"/>
    <property type="match status" value="1"/>
</dbReference>
<dbReference type="Proteomes" id="UP001195963">
    <property type="component" value="Unassembled WGS sequence"/>
</dbReference>
<keyword evidence="1" id="KW-0479">Metal-binding</keyword>
<evidence type="ECO:0000313" key="3">
    <source>
        <dbReference type="EMBL" id="MBW8183080.1"/>
    </source>
</evidence>